<dbReference type="CDD" id="cd01650">
    <property type="entry name" value="RT_nLTR_like"/>
    <property type="match status" value="1"/>
</dbReference>
<dbReference type="SUPFAM" id="SSF53098">
    <property type="entry name" value="Ribonuclease H-like"/>
    <property type="match status" value="1"/>
</dbReference>
<feature type="domain" description="Reverse transcriptase" evidence="1">
    <location>
        <begin position="443"/>
        <end position="712"/>
    </location>
</feature>
<evidence type="ECO:0000259" key="1">
    <source>
        <dbReference type="PROSITE" id="PS50878"/>
    </source>
</evidence>
<dbReference type="EMBL" id="JAUESC010000001">
    <property type="protein sequence ID" value="KAK0607496.1"/>
    <property type="molecule type" value="Genomic_DNA"/>
</dbReference>
<dbReference type="InterPro" id="IPR036397">
    <property type="entry name" value="RNaseH_sf"/>
</dbReference>
<reference evidence="2" key="1">
    <citation type="journal article" date="2022" name="Plant J.">
        <title>Strategies of tolerance reflected in two North American maple genomes.</title>
        <authorList>
            <person name="McEvoy S.L."/>
            <person name="Sezen U.U."/>
            <person name="Trouern-Trend A."/>
            <person name="McMahon S.M."/>
            <person name="Schaberg P.G."/>
            <person name="Yang J."/>
            <person name="Wegrzyn J.L."/>
            <person name="Swenson N.G."/>
        </authorList>
    </citation>
    <scope>NUCLEOTIDE SEQUENCE</scope>
    <source>
        <strain evidence="2">NS2018</strain>
    </source>
</reference>
<accession>A0AA39W9B9</accession>
<dbReference type="Pfam" id="PF13966">
    <property type="entry name" value="zf-RVT"/>
    <property type="match status" value="1"/>
</dbReference>
<dbReference type="GO" id="GO:0004523">
    <property type="term" value="F:RNA-DNA hybrid ribonuclease activity"/>
    <property type="evidence" value="ECO:0007669"/>
    <property type="project" value="InterPro"/>
</dbReference>
<dbReference type="InterPro" id="IPR000477">
    <property type="entry name" value="RT_dom"/>
</dbReference>
<dbReference type="SUPFAM" id="SSF56672">
    <property type="entry name" value="DNA/RNA polymerases"/>
    <property type="match status" value="1"/>
</dbReference>
<dbReference type="InterPro" id="IPR026960">
    <property type="entry name" value="RVT-Znf"/>
</dbReference>
<dbReference type="GO" id="GO:0003676">
    <property type="term" value="F:nucleic acid binding"/>
    <property type="evidence" value="ECO:0007669"/>
    <property type="project" value="InterPro"/>
</dbReference>
<comment type="caution">
    <text evidence="2">The sequence shown here is derived from an EMBL/GenBank/DDBJ whole genome shotgun (WGS) entry which is preliminary data.</text>
</comment>
<dbReference type="InterPro" id="IPR002156">
    <property type="entry name" value="RNaseH_domain"/>
</dbReference>
<dbReference type="Proteomes" id="UP001168877">
    <property type="component" value="Unassembled WGS sequence"/>
</dbReference>
<dbReference type="PROSITE" id="PS50878">
    <property type="entry name" value="RT_POL"/>
    <property type="match status" value="1"/>
</dbReference>
<gene>
    <name evidence="2" type="ORF">LWI29_015795</name>
</gene>
<dbReference type="Pfam" id="PF00078">
    <property type="entry name" value="RVT_1"/>
    <property type="match status" value="1"/>
</dbReference>
<sequence>MEKLRVQLGCVGKLVVDCEGKSGGLCLFWTDRVSISLLSFSRFHIDVKVSSIGGKVWRFTGFYGHPESAQRRHAWTMLKRLHDMYHYPWFCAGDFNEILSENEKMGGLTRNRGLIDDFRDALNYCELDDLGYRGPPFTWSNKREGFEAVHERLDRGVCNLEWNQLFPHAIINHLEFWHSDHRALLIEIMGRSDKGWQGRLGSNRRFHFEACWAEKEDCRTIIDRNWVISARGSGMQGTVANIQQCSGVLRSWNQTNRRELTREIQNKRNELKLASSEITSGSWSHIRMLEEQLDKLLDYDEAYWKQRARIEWLKEGDRNSKFFHLKASERKSRNRIDGLYDGSDHWQTEPSRLTGIVVHYFENLFRSNQTADCDMHKILDLVQPRLSSRSSCLLDRPFTAEEVRVATFDIAPTKAPGPDGLPGLFYQKFWDVVGPSVTADCLSCLNDGRSLELVNQTLVVLIPKVRSPERITEFRPISLCNVIYKIVAKALANRLRLVLDEVISDSQSAFIPGRLISDNAIIGFEALNAIRNRKRKKGSFALKLDMSKAYDRVEWAFLAKMMSCLGFSNSWVERMMNCISSVSFSFLVNGAICGNVKPTRGLRQGDPLSPYLFLLCAEGLSCAINSAVVQRSLSGFVCRKPGPILSHLFFADDSLLFSSATVEECRMVRRILDEYSVASGQVINFNKSAMCFSKNIGWNLGEQLARIVGVTHVRCHERYLGLPSLNCKNRRQLFNDVKDRVWAKVKGWTGKVLSVGGKEILLKAVIQAIPTYTMSLFKLPKMLIDDLHRMCNRFWWGSSEDKSKLHWCEWKKMCKTKLEGGLGFRDLGLFNRALLAKQCWRLVRFPNSLAGKVLKSCYFPESSFLDANPKMRGSLVWQGLMWGRGIVEMGSRWRIGRGNSVHVYSDRWIPRPTTFKVMSPMKLNERVTVDYLKLASGHWNVDLLKENFLPDDVDMILSLPPAAPSVDDALLWHFEPDGNYSVRSGYRVGCVMSAPPGSSGLDESTSWWKALWRFRIPPKIKIFLWRACHHWLPTMLFLAKRGVPSDGLCPRCHKRLESIIHAIWGCRDLGSIRRNCVFLHGLVITDDMHFHDLMLLILNSIKISEVELLCVIFWRVWFCRNQLIHKLDGQDLGEVINWASNFLEEWQSYQLVTPSSKVTVVEQIPKWQPPLAGYWKINTDAASCYRNRFIGLGVVVRDVFGSVKLACARKLEAMFSPLVAEALAILDGIHLAVDAGLVPFQIDTDSLIVVNLVNKGDYSSADVGHIIADIVRFLRSLESCSIAFTPRKRNAVAHSLARNALSIASVRCWVDSCPPCVERLVLADSPV</sequence>
<dbReference type="InterPro" id="IPR012337">
    <property type="entry name" value="RNaseH-like_sf"/>
</dbReference>
<protein>
    <recommendedName>
        <fullName evidence="1">Reverse transcriptase domain-containing protein</fullName>
    </recommendedName>
</protein>
<dbReference type="Pfam" id="PF13456">
    <property type="entry name" value="RVT_3"/>
    <property type="match status" value="1"/>
</dbReference>
<evidence type="ECO:0000313" key="2">
    <source>
        <dbReference type="EMBL" id="KAK0607496.1"/>
    </source>
</evidence>
<organism evidence="2 3">
    <name type="scientific">Acer saccharum</name>
    <name type="common">Sugar maple</name>
    <dbReference type="NCBI Taxonomy" id="4024"/>
    <lineage>
        <taxon>Eukaryota</taxon>
        <taxon>Viridiplantae</taxon>
        <taxon>Streptophyta</taxon>
        <taxon>Embryophyta</taxon>
        <taxon>Tracheophyta</taxon>
        <taxon>Spermatophyta</taxon>
        <taxon>Magnoliopsida</taxon>
        <taxon>eudicotyledons</taxon>
        <taxon>Gunneridae</taxon>
        <taxon>Pentapetalae</taxon>
        <taxon>rosids</taxon>
        <taxon>malvids</taxon>
        <taxon>Sapindales</taxon>
        <taxon>Sapindaceae</taxon>
        <taxon>Hippocastanoideae</taxon>
        <taxon>Acereae</taxon>
        <taxon>Acer</taxon>
    </lineage>
</organism>
<reference evidence="2" key="2">
    <citation type="submission" date="2023-06" db="EMBL/GenBank/DDBJ databases">
        <authorList>
            <person name="Swenson N.G."/>
            <person name="Wegrzyn J.L."/>
            <person name="Mcevoy S.L."/>
        </authorList>
    </citation>
    <scope>NUCLEOTIDE SEQUENCE</scope>
    <source>
        <strain evidence="2">NS2018</strain>
        <tissue evidence="2">Leaf</tissue>
    </source>
</reference>
<dbReference type="InterPro" id="IPR043502">
    <property type="entry name" value="DNA/RNA_pol_sf"/>
</dbReference>
<dbReference type="InterPro" id="IPR044730">
    <property type="entry name" value="RNase_H-like_dom_plant"/>
</dbReference>
<dbReference type="Gene3D" id="3.60.10.10">
    <property type="entry name" value="Endonuclease/exonuclease/phosphatase"/>
    <property type="match status" value="1"/>
</dbReference>
<dbReference type="SUPFAM" id="SSF56219">
    <property type="entry name" value="DNase I-like"/>
    <property type="match status" value="1"/>
</dbReference>
<dbReference type="Gene3D" id="3.30.420.10">
    <property type="entry name" value="Ribonuclease H-like superfamily/Ribonuclease H"/>
    <property type="match status" value="1"/>
</dbReference>
<name>A0AA39W9B9_ACESA</name>
<keyword evidence="3" id="KW-1185">Reference proteome</keyword>
<dbReference type="InterPro" id="IPR036691">
    <property type="entry name" value="Endo/exonu/phosph_ase_sf"/>
</dbReference>
<dbReference type="PANTHER" id="PTHR33116">
    <property type="entry name" value="REVERSE TRANSCRIPTASE ZINC-BINDING DOMAIN-CONTAINING PROTEIN-RELATED-RELATED"/>
    <property type="match status" value="1"/>
</dbReference>
<proteinExistence type="predicted"/>
<dbReference type="PANTHER" id="PTHR33116:SF86">
    <property type="entry name" value="REVERSE TRANSCRIPTASE DOMAIN-CONTAINING PROTEIN"/>
    <property type="match status" value="1"/>
</dbReference>
<evidence type="ECO:0000313" key="3">
    <source>
        <dbReference type="Proteomes" id="UP001168877"/>
    </source>
</evidence>
<dbReference type="CDD" id="cd06222">
    <property type="entry name" value="RNase_H_like"/>
    <property type="match status" value="1"/>
</dbReference>